<reference evidence="1 2" key="3">
    <citation type="journal article" date="2011" name="PLoS ONE">
        <title>The Complete Genome Sequence of 'Candidatus Liberibacter solanacearum', the Bacterium Associated with Potato Zebra Chip Disease.</title>
        <authorList>
            <person name="Lin H."/>
            <person name="Lou B."/>
            <person name="Glynn J.M."/>
            <person name="Doddapaneni H."/>
            <person name="Civerolo E.L."/>
            <person name="Chen C."/>
            <person name="Duan Y."/>
            <person name="Zhou L."/>
            <person name="Vahling C.M."/>
        </authorList>
    </citation>
    <scope>NUCLEOTIDE SEQUENCE [LARGE SCALE GENOMIC DNA]</scope>
    <source>
        <strain evidence="1 2">CLso-ZC1</strain>
    </source>
</reference>
<dbReference type="KEGG" id="lso:CKC_04705"/>
<proteinExistence type="predicted"/>
<dbReference type="EMBL" id="CP002371">
    <property type="protein sequence ID" value="ADR52690.1"/>
    <property type="molecule type" value="Genomic_DNA"/>
</dbReference>
<dbReference type="AlphaFoldDB" id="E4UDL2"/>
<dbReference type="Proteomes" id="UP000007038">
    <property type="component" value="Chromosome"/>
</dbReference>
<organism evidence="1 2">
    <name type="scientific">Liberibacter solanacearum (strain CLso-ZC1)</name>
    <dbReference type="NCBI Taxonomy" id="658172"/>
    <lineage>
        <taxon>Bacteria</taxon>
        <taxon>Pseudomonadati</taxon>
        <taxon>Pseudomonadota</taxon>
        <taxon>Alphaproteobacteria</taxon>
        <taxon>Hyphomicrobiales</taxon>
        <taxon>Rhizobiaceae</taxon>
        <taxon>Liberibacter</taxon>
    </lineage>
</organism>
<accession>E4UDL2</accession>
<evidence type="ECO:0000313" key="1">
    <source>
        <dbReference type="EMBL" id="ADR52690.1"/>
    </source>
</evidence>
<evidence type="ECO:0000313" key="2">
    <source>
        <dbReference type="Proteomes" id="UP000007038"/>
    </source>
</evidence>
<reference key="2">
    <citation type="submission" date="2010-11" db="EMBL/GenBank/DDBJ databases">
        <authorList>
            <person name="Lin H."/>
            <person name="Doddapaneni H.V."/>
            <person name="Lou B."/>
            <person name="Civerolo E.L."/>
            <person name="Chen C."/>
            <person name="Duan Y."/>
            <person name="Zhou L."/>
            <person name="Glynn J."/>
        </authorList>
    </citation>
    <scope>NUCLEOTIDE SEQUENCE</scope>
    <source>
        <strain>CLso-ZC1</strain>
    </source>
</reference>
<dbReference type="HOGENOM" id="CLU_3329618_0_0_5"/>
<gene>
    <name evidence="1" type="ordered locus">CKC_04705</name>
</gene>
<dbReference type="STRING" id="658172.CKC_04705"/>
<sequence>MIFGCENTDFSILIRAMVTQVIKNRVIAIPFWFVIRPL</sequence>
<protein>
    <submittedName>
        <fullName evidence="1">Uncharacterized protein</fullName>
    </submittedName>
</protein>
<name>E4UDL2_LIBSC</name>
<reference evidence="2" key="1">
    <citation type="submission" date="2010-11" db="EMBL/GenBank/DDBJ databases">
        <title>Complete genome sequence of Candidatus Liberibacter solanacearum CLso-ZC1.</title>
        <authorList>
            <person name="Lin H."/>
            <person name="Doddapaneni H.V."/>
            <person name="Lou B."/>
            <person name="Civerolo E.L."/>
            <person name="Chen C."/>
            <person name="Duan Y."/>
            <person name="Zhou L."/>
            <person name="Glynn J."/>
        </authorList>
    </citation>
    <scope>NUCLEOTIDE SEQUENCE [LARGE SCALE GENOMIC DNA]</scope>
    <source>
        <strain evidence="2">CLso-ZC1</strain>
    </source>
</reference>